<evidence type="ECO:0000256" key="2">
    <source>
        <dbReference type="SAM" id="Phobius"/>
    </source>
</evidence>
<proteinExistence type="predicted"/>
<feature type="transmembrane region" description="Helical" evidence="2">
    <location>
        <begin position="436"/>
        <end position="457"/>
    </location>
</feature>
<evidence type="ECO:0000256" key="1">
    <source>
        <dbReference type="SAM" id="MobiDB-lite"/>
    </source>
</evidence>
<keyword evidence="2" id="KW-0472">Membrane</keyword>
<name>A0ABM4KMC6_EQUPR</name>
<accession>A0ABM4KMC6</accession>
<protein>
    <submittedName>
        <fullName evidence="4">Endogenous retrovirus group PABLB member 1 Env polyprotein-like</fullName>
    </submittedName>
</protein>
<dbReference type="SUPFAM" id="SSF58069">
    <property type="entry name" value="Virus ectodomain"/>
    <property type="match status" value="1"/>
</dbReference>
<evidence type="ECO:0000313" key="3">
    <source>
        <dbReference type="Proteomes" id="UP001652662"/>
    </source>
</evidence>
<dbReference type="Gene3D" id="1.10.287.210">
    <property type="match status" value="1"/>
</dbReference>
<keyword evidence="2" id="KW-1133">Transmembrane helix</keyword>
<gene>
    <name evidence="4" type="primary">LOC139075608</name>
</gene>
<dbReference type="Proteomes" id="UP001652662">
    <property type="component" value="Chromosome 14"/>
</dbReference>
<dbReference type="PANTHER" id="PTHR10424">
    <property type="entry name" value="VIRAL ENVELOPE PROTEIN"/>
    <property type="match status" value="1"/>
</dbReference>
<dbReference type="PANTHER" id="PTHR10424:SF8">
    <property type="entry name" value="ENDOGENOUS RETROVIRUS GROUP PABLB MEMBER 1 ENV POLYPROTEIN"/>
    <property type="match status" value="1"/>
</dbReference>
<dbReference type="RefSeq" id="XP_070429351.1">
    <property type="nucleotide sequence ID" value="XM_070573250.1"/>
</dbReference>
<keyword evidence="2" id="KW-0812">Transmembrane</keyword>
<feature type="region of interest" description="Disordered" evidence="1">
    <location>
        <begin position="1"/>
        <end position="21"/>
    </location>
</feature>
<keyword evidence="3" id="KW-1185">Reference proteome</keyword>
<dbReference type="Pfam" id="PF00429">
    <property type="entry name" value="TLV_coat"/>
    <property type="match status" value="1"/>
</dbReference>
<sequence>MDSSEVAPTASCGDNKAISSPAGDKMKSWELYRSWQRPPGSLLLPRRPPTSARMGGKQQQITRAWVVCQIFGCCLVRMISANLFTAWAHTFADIQNHSNCWVCSELPLSSTTGLPWRLQAANASDWRALQERRNAAHFPISAPLLPSSLSLPSYAASRKHISQLMREQVNTTPKAGYSVFDGVGWLTAVQIELRGSLPWCVECHNSSAPPNKSISRNVGWTPKATCNQTIIITADMWLGKQDNTIRGAYASPRGWLWACGTHGWPYLPYNWTDRCTWGRPYIPVRVLSSLQQRPSNWEAVRARHRVRRTVGLFHPLAVFSPPAVAVDVEWQVSALAQHMARALSDTRHAITLLNEETSQMRQVVLQNRMALDMLTAAHGGSCALIKVECCVYIPDHAHSVPSVMASLRAHVQAVENLSTNPVSTWIQSLPSTWQHVFFTVLACLLLLLFSCCAVYCCHGL</sequence>
<reference evidence="4" key="1">
    <citation type="submission" date="2025-08" db="UniProtKB">
        <authorList>
            <consortium name="RefSeq"/>
        </authorList>
    </citation>
    <scope>IDENTIFICATION</scope>
    <source>
        <tissue evidence="4">Blood</tissue>
    </source>
</reference>
<evidence type="ECO:0000313" key="4">
    <source>
        <dbReference type="RefSeq" id="XP_070429351.1"/>
    </source>
</evidence>
<dbReference type="InterPro" id="IPR018154">
    <property type="entry name" value="TLV/ENV_coat_polyprotein"/>
</dbReference>
<organism evidence="3 4">
    <name type="scientific">Equus przewalskii</name>
    <name type="common">Przewalski's horse</name>
    <name type="synonym">Equus caballus przewalskii</name>
    <dbReference type="NCBI Taxonomy" id="9798"/>
    <lineage>
        <taxon>Eukaryota</taxon>
        <taxon>Metazoa</taxon>
        <taxon>Chordata</taxon>
        <taxon>Craniata</taxon>
        <taxon>Vertebrata</taxon>
        <taxon>Euteleostomi</taxon>
        <taxon>Mammalia</taxon>
        <taxon>Eutheria</taxon>
        <taxon>Laurasiatheria</taxon>
        <taxon>Perissodactyla</taxon>
        <taxon>Equidae</taxon>
        <taxon>Equus</taxon>
    </lineage>
</organism>
<dbReference type="GeneID" id="139075608"/>